<evidence type="ECO:0000313" key="7">
    <source>
        <dbReference type="Proteomes" id="UP001162802"/>
    </source>
</evidence>
<dbReference type="CDD" id="cd08474">
    <property type="entry name" value="PBP2_CrgA_like_5"/>
    <property type="match status" value="1"/>
</dbReference>
<dbReference type="Pfam" id="PF03466">
    <property type="entry name" value="LysR_substrate"/>
    <property type="match status" value="1"/>
</dbReference>
<keyword evidence="4" id="KW-0804">Transcription</keyword>
<dbReference type="InterPro" id="IPR036390">
    <property type="entry name" value="WH_DNA-bd_sf"/>
</dbReference>
<dbReference type="Pfam" id="PF00126">
    <property type="entry name" value="HTH_1"/>
    <property type="match status" value="1"/>
</dbReference>
<dbReference type="RefSeq" id="WP_243796483.1">
    <property type="nucleotide sequence ID" value="NZ_JALHAT010000002.1"/>
</dbReference>
<comment type="similarity">
    <text evidence="1">Belongs to the LysR transcriptional regulatory family.</text>
</comment>
<dbReference type="SUPFAM" id="SSF46785">
    <property type="entry name" value="Winged helix' DNA-binding domain"/>
    <property type="match status" value="1"/>
</dbReference>
<evidence type="ECO:0000259" key="5">
    <source>
        <dbReference type="PROSITE" id="PS50931"/>
    </source>
</evidence>
<keyword evidence="2" id="KW-0805">Transcription regulation</keyword>
<reference evidence="6" key="1">
    <citation type="submission" date="2022-03" db="EMBL/GenBank/DDBJ databases">
        <title>Identification of a novel bacterium isolated from mangrove sediments.</title>
        <authorList>
            <person name="Pan X."/>
        </authorList>
    </citation>
    <scope>NUCLEOTIDE SEQUENCE</scope>
    <source>
        <strain evidence="6">B2637</strain>
    </source>
</reference>
<protein>
    <submittedName>
        <fullName evidence="6">LysR family transcriptional regulator</fullName>
    </submittedName>
</protein>
<keyword evidence="3" id="KW-0238">DNA-binding</keyword>
<dbReference type="PANTHER" id="PTHR30537">
    <property type="entry name" value="HTH-TYPE TRANSCRIPTIONAL REGULATOR"/>
    <property type="match status" value="1"/>
</dbReference>
<evidence type="ECO:0000256" key="2">
    <source>
        <dbReference type="ARBA" id="ARBA00023015"/>
    </source>
</evidence>
<evidence type="ECO:0000256" key="4">
    <source>
        <dbReference type="ARBA" id="ARBA00023163"/>
    </source>
</evidence>
<dbReference type="Gene3D" id="1.10.10.10">
    <property type="entry name" value="Winged helix-like DNA-binding domain superfamily/Winged helix DNA-binding domain"/>
    <property type="match status" value="1"/>
</dbReference>
<evidence type="ECO:0000256" key="1">
    <source>
        <dbReference type="ARBA" id="ARBA00009437"/>
    </source>
</evidence>
<dbReference type="EMBL" id="JALHAT010000002">
    <property type="protein sequence ID" value="MCJ1959304.1"/>
    <property type="molecule type" value="Genomic_DNA"/>
</dbReference>
<dbReference type="Proteomes" id="UP001162802">
    <property type="component" value="Unassembled WGS sequence"/>
</dbReference>
<proteinExistence type="inferred from homology"/>
<keyword evidence="7" id="KW-1185">Reference proteome</keyword>
<organism evidence="6 7">
    <name type="scientific">Novosphingobium mangrovi</name>
    <name type="common">ex Hu et al. 2023</name>
    <dbReference type="NCBI Taxonomy" id="2930094"/>
    <lineage>
        <taxon>Bacteria</taxon>
        <taxon>Pseudomonadati</taxon>
        <taxon>Pseudomonadota</taxon>
        <taxon>Alphaproteobacteria</taxon>
        <taxon>Sphingomonadales</taxon>
        <taxon>Sphingomonadaceae</taxon>
        <taxon>Novosphingobium</taxon>
    </lineage>
</organism>
<dbReference type="InterPro" id="IPR036388">
    <property type="entry name" value="WH-like_DNA-bd_sf"/>
</dbReference>
<feature type="domain" description="HTH lysR-type" evidence="5">
    <location>
        <begin position="6"/>
        <end position="63"/>
    </location>
</feature>
<dbReference type="InterPro" id="IPR005119">
    <property type="entry name" value="LysR_subst-bd"/>
</dbReference>
<dbReference type="SUPFAM" id="SSF53850">
    <property type="entry name" value="Periplasmic binding protein-like II"/>
    <property type="match status" value="1"/>
</dbReference>
<gene>
    <name evidence="6" type="ORF">MTR65_01245</name>
</gene>
<dbReference type="PROSITE" id="PS50931">
    <property type="entry name" value="HTH_LYSR"/>
    <property type="match status" value="1"/>
</dbReference>
<comment type="caution">
    <text evidence="6">The sequence shown here is derived from an EMBL/GenBank/DDBJ whole genome shotgun (WGS) entry which is preliminary data.</text>
</comment>
<evidence type="ECO:0000256" key="3">
    <source>
        <dbReference type="ARBA" id="ARBA00023125"/>
    </source>
</evidence>
<dbReference type="InterPro" id="IPR000847">
    <property type="entry name" value="LysR_HTH_N"/>
</dbReference>
<accession>A0ABT0A7X2</accession>
<dbReference type="Gene3D" id="3.40.190.290">
    <property type="match status" value="1"/>
</dbReference>
<name>A0ABT0A7X2_9SPHN</name>
<dbReference type="InterPro" id="IPR058163">
    <property type="entry name" value="LysR-type_TF_proteobact-type"/>
</dbReference>
<sequence length="303" mass="33374">MSISRTDIADFSYFLAIARHGSFRKAALEIGVSPSALSHSLRGLEERLGVRLLNRTNRSVTLTSAGEELREAISDPFARIDQARDALNRFRDTPTGRIRLNVAADAAALLLSPVIPVFMERYPDVEVDIVASNRMVDVVASGFDAGIRYGGTVPEDMIAQRLSPDIRWIVAAAPAYLERFGTPQDPEELKEHRCLGVRLGDDRIYRWEFMGRDGEEFDIAVPGQITVDESRSMVSIAIGGGGLMYGPEPVVAPFIASGQLQTVLDEWATTGPGFQIYYPSRRQVPTGLRLLIELVREMAPLGL</sequence>
<dbReference type="PANTHER" id="PTHR30537:SF1">
    <property type="entry name" value="HTH-TYPE TRANSCRIPTIONAL REGULATOR PGRR"/>
    <property type="match status" value="1"/>
</dbReference>
<evidence type="ECO:0000313" key="6">
    <source>
        <dbReference type="EMBL" id="MCJ1959304.1"/>
    </source>
</evidence>